<accession>A0A6G9RW60</accession>
<reference evidence="2 3" key="1">
    <citation type="journal article" date="2020" name="Genes (Basel)">
        <title>Comparative Genomics of Two New HF1-like Haloviruses.</title>
        <authorList>
            <person name="Dyall-Smith M."/>
            <person name="Tang S.L."/>
            <person name="Russ B."/>
            <person name="Chiang P.W."/>
            <person name="Pfeiffer F."/>
        </authorList>
    </citation>
    <scope>NUCLEOTIDE SEQUENCE [LARGE SCALE GENOMIC DNA]</scope>
</reference>
<dbReference type="EMBL" id="MN901521">
    <property type="protein sequence ID" value="QIR31223.1"/>
    <property type="molecule type" value="Genomic_DNA"/>
</dbReference>
<evidence type="ECO:0000313" key="3">
    <source>
        <dbReference type="Proteomes" id="UP000501054"/>
    </source>
</evidence>
<feature type="compositionally biased region" description="Basic and acidic residues" evidence="1">
    <location>
        <begin position="252"/>
        <end position="277"/>
    </location>
</feature>
<evidence type="ECO:0000313" key="2">
    <source>
        <dbReference type="EMBL" id="QIR31223.1"/>
    </source>
</evidence>
<evidence type="ECO:0000256" key="1">
    <source>
        <dbReference type="SAM" id="MobiDB-lite"/>
    </source>
</evidence>
<keyword evidence="3" id="KW-1185">Reference proteome</keyword>
<sequence>MSLTEYASTSDSTSSPDRIDVIVTSCGGEDMPRAAYRSGSLVGMESTKARPPREIPVEFVDWPFLQDDIPFDQKWEAHLDVVKREQPKYAVAPDITDESSLDSTLAKADRLGRHAEVVIVVPKGVKPDRVPSRFRVGLPAQDRFGGVPWPVWEYRNCRSVHILGGSPHRQFELSHYVPVHSVDTASPLKAAQFGSVWQGDKWGESGHNYYDRIERSMENVLLSWNKDDRVDSAFLNRRRREVEHPQTPPLLEDERKARPPSRDELCLHPDDEHPFPGRAYFYRDDTLSYPEWKEEYRGESPAYL</sequence>
<feature type="region of interest" description="Disordered" evidence="1">
    <location>
        <begin position="239"/>
        <end position="277"/>
    </location>
</feature>
<name>A0A6G9RW60_9CAUD</name>
<gene>
    <name evidence="2" type="ORF">HrrSp1_295</name>
</gene>
<proteinExistence type="predicted"/>
<protein>
    <submittedName>
        <fullName evidence="2">Uncharacterized protein</fullName>
    </submittedName>
</protein>
<dbReference type="Proteomes" id="UP000501054">
    <property type="component" value="Segment"/>
</dbReference>
<dbReference type="Pfam" id="PF20314">
    <property type="entry name" value="DUF6610"/>
    <property type="match status" value="1"/>
</dbReference>
<organism evidence="2 3">
    <name type="scientific">Halorubrum virus Serpecor1</name>
    <dbReference type="NCBI Taxonomy" id="2721757"/>
    <lineage>
        <taxon>Viruses</taxon>
        <taxon>Duplodnaviria</taxon>
        <taxon>Heunggongvirae</taxon>
        <taxon>Uroviricota</taxon>
        <taxon>Caudoviricetes</taxon>
        <taxon>Thumleimavirales</taxon>
        <taxon>Hafunaviridae</taxon>
        <taxon>Haloferacalesvirus</taxon>
        <taxon>Haloferacalesvirus serpentinense</taxon>
        <taxon>Haloferacalesvirus Serpecor1</taxon>
    </lineage>
</organism>
<dbReference type="InterPro" id="IPR046718">
    <property type="entry name" value="DUF6610"/>
</dbReference>